<keyword evidence="1" id="KW-1133">Transmembrane helix</keyword>
<name>J9DSL6_EDHAE</name>
<evidence type="ECO:0000313" key="3">
    <source>
        <dbReference type="Proteomes" id="UP000003163"/>
    </source>
</evidence>
<dbReference type="AlphaFoldDB" id="J9DSL6"/>
<dbReference type="HOGENOM" id="CLU_2196915_0_0_1"/>
<reference evidence="3" key="2">
    <citation type="submission" date="2015-07" db="EMBL/GenBank/DDBJ databases">
        <title>Contrasting host-pathogen interactions and genome evolution in two generalist and specialist microsporidian pathogens of mosquitoes.</title>
        <authorList>
            <consortium name="The Broad Institute Genomics Platform"/>
            <consortium name="The Broad Institute Genome Sequencing Center for Infectious Disease"/>
            <person name="Cuomo C.A."/>
            <person name="Sanscrainte N.D."/>
            <person name="Goldberg J.M."/>
            <person name="Heiman D."/>
            <person name="Young S."/>
            <person name="Zeng Q."/>
            <person name="Becnel J.J."/>
            <person name="Birren B.W."/>
        </authorList>
    </citation>
    <scope>NUCLEOTIDE SEQUENCE [LARGE SCALE GENOMIC DNA]</scope>
    <source>
        <strain evidence="3">USNM 41457</strain>
    </source>
</reference>
<comment type="caution">
    <text evidence="2">The sequence shown here is derived from an EMBL/GenBank/DDBJ whole genome shotgun (WGS) entry which is preliminary data.</text>
</comment>
<sequence length="108" mass="12996">MLHTRTNPANLMIELTVSYKKISNIIIQLDKPYNIFFLLFLQLSNNYLKICYKISLNFFFIDIYMLIFLYNPHVFYNINIQYIEGILLKVDLLNAKKMYSKFKTIKHS</sequence>
<gene>
    <name evidence="2" type="ORF">EDEG_01419</name>
</gene>
<accession>J9DSL6</accession>
<proteinExistence type="predicted"/>
<reference evidence="2 3" key="1">
    <citation type="submission" date="2011-08" db="EMBL/GenBank/DDBJ databases">
        <authorList>
            <person name="Liu Z.J."/>
            <person name="Shi F.L."/>
            <person name="Lu J.Q."/>
            <person name="Li M."/>
            <person name="Wang Z.L."/>
        </authorList>
    </citation>
    <scope>NUCLEOTIDE SEQUENCE [LARGE SCALE GENOMIC DNA]</scope>
    <source>
        <strain evidence="2 3">USNM 41457</strain>
    </source>
</reference>
<evidence type="ECO:0000313" key="2">
    <source>
        <dbReference type="EMBL" id="EJW04322.1"/>
    </source>
</evidence>
<protein>
    <submittedName>
        <fullName evidence="2">Uncharacterized protein</fullName>
    </submittedName>
</protein>
<dbReference type="InParanoid" id="J9DSL6"/>
<feature type="transmembrane region" description="Helical" evidence="1">
    <location>
        <begin position="50"/>
        <end position="70"/>
    </location>
</feature>
<keyword evidence="1" id="KW-0812">Transmembrane</keyword>
<organism evidence="2 3">
    <name type="scientific">Edhazardia aedis (strain USNM 41457)</name>
    <name type="common">Microsporidian parasite</name>
    <dbReference type="NCBI Taxonomy" id="1003232"/>
    <lineage>
        <taxon>Eukaryota</taxon>
        <taxon>Fungi</taxon>
        <taxon>Fungi incertae sedis</taxon>
        <taxon>Microsporidia</taxon>
        <taxon>Edhazardia</taxon>
    </lineage>
</organism>
<dbReference type="VEuPathDB" id="MicrosporidiaDB:EDEG_01419"/>
<keyword evidence="1" id="KW-0472">Membrane</keyword>
<evidence type="ECO:0000256" key="1">
    <source>
        <dbReference type="SAM" id="Phobius"/>
    </source>
</evidence>
<keyword evidence="3" id="KW-1185">Reference proteome</keyword>
<dbReference type="Proteomes" id="UP000003163">
    <property type="component" value="Unassembled WGS sequence"/>
</dbReference>
<dbReference type="EMBL" id="AFBI03000020">
    <property type="protein sequence ID" value="EJW04322.1"/>
    <property type="molecule type" value="Genomic_DNA"/>
</dbReference>